<evidence type="ECO:0000256" key="1">
    <source>
        <dbReference type="SAM" id="MobiDB-lite"/>
    </source>
</evidence>
<evidence type="ECO:0000313" key="5">
    <source>
        <dbReference type="EMBL" id="TQQ82870.1"/>
    </source>
</evidence>
<dbReference type="EMBL" id="RKLU01000002">
    <property type="protein sequence ID" value="TQQ82870.1"/>
    <property type="molecule type" value="Genomic_DNA"/>
</dbReference>
<evidence type="ECO:0008006" key="7">
    <source>
        <dbReference type="Google" id="ProtNLM"/>
    </source>
</evidence>
<sequence>MRAVALSAILLVLLGAFAVPGAAALPASGVAQTDGPSSATALAGDNVSEPATTMDVRLQPDRSAEWTVTVEYTLDSETAQAAFDDLAATYEEGTADAGPDAALYRNIADLAGERTDRDMAIEDVNYAAMREGSTGRLRLSFTWTEFLGSSGDGDDEQLVFNDALRTPSGDSWLTTLEANQTLRIHTPRGYAITSANVAFSDNTVEIEGPRTFQPDDHIRIVYDESVFGAGSARFLGVAVIIASLIVGTAVLLRRTDSVNVRETVLPSAEESGNGAAAEPAATPDQPAEPASEPAEEDLSLLADDERVERLLERNGGRMRQADIVAETDWSDAKVSQLLSSMADEDRISKLRIGRENLITLPDVDAAGGDADADSAGDDDEADAAGDADTDSRDRS</sequence>
<dbReference type="InterPro" id="IPR055767">
    <property type="entry name" value="DUF7343"/>
</dbReference>
<keyword evidence="6" id="KW-1185">Reference proteome</keyword>
<dbReference type="OrthoDB" id="147932at2157"/>
<dbReference type="Pfam" id="PF24036">
    <property type="entry name" value="DUF7345"/>
    <property type="match status" value="1"/>
</dbReference>
<accession>A0A8J8PAM9</accession>
<dbReference type="AlphaFoldDB" id="A0A8J8PAM9"/>
<dbReference type="Proteomes" id="UP000705823">
    <property type="component" value="Unassembled WGS sequence"/>
</dbReference>
<dbReference type="Pfam" id="PF24034">
    <property type="entry name" value="DUF7343"/>
    <property type="match status" value="1"/>
</dbReference>
<proteinExistence type="predicted"/>
<name>A0A8J8PAM9_9EURY</name>
<protein>
    <recommendedName>
        <fullName evidence="7">Transmembrane glycoprotein / HTH domain protein</fullName>
    </recommendedName>
</protein>
<feature type="region of interest" description="Disordered" evidence="1">
    <location>
        <begin position="358"/>
        <end position="395"/>
    </location>
</feature>
<evidence type="ECO:0000259" key="4">
    <source>
        <dbReference type="Pfam" id="PF24036"/>
    </source>
</evidence>
<feature type="region of interest" description="Disordered" evidence="1">
    <location>
        <begin position="264"/>
        <end position="303"/>
    </location>
</feature>
<dbReference type="RefSeq" id="WP_142979135.1">
    <property type="nucleotide sequence ID" value="NZ_RKLU01000002.1"/>
</dbReference>
<feature type="domain" description="DUF7343" evidence="3">
    <location>
        <begin position="300"/>
        <end position="361"/>
    </location>
</feature>
<comment type="caution">
    <text evidence="5">The sequence shown here is derived from an EMBL/GenBank/DDBJ whole genome shotgun (WGS) entry which is preliminary data.</text>
</comment>
<dbReference type="InterPro" id="IPR055769">
    <property type="entry name" value="DUF7345"/>
</dbReference>
<evidence type="ECO:0000313" key="6">
    <source>
        <dbReference type="Proteomes" id="UP000705823"/>
    </source>
</evidence>
<gene>
    <name evidence="5" type="ORF">EGH24_05370</name>
</gene>
<reference evidence="5" key="1">
    <citation type="submission" date="2019-02" db="EMBL/GenBank/DDBJ databases">
        <title>Halonotius sp. a new haloarchaeum isolated from saline soil.</title>
        <authorList>
            <person name="Duran-Viseras A."/>
            <person name="Sanchez-Porro C."/>
            <person name="Ventosa A."/>
        </authorList>
    </citation>
    <scope>NUCLEOTIDE SEQUENCE</scope>
    <source>
        <strain evidence="5">F15B</strain>
    </source>
</reference>
<keyword evidence="2" id="KW-1133">Transmembrane helix</keyword>
<feature type="compositionally biased region" description="Low complexity" evidence="1">
    <location>
        <begin position="266"/>
        <end position="292"/>
    </location>
</feature>
<feature type="domain" description="DUF7345" evidence="4">
    <location>
        <begin position="56"/>
        <end position="190"/>
    </location>
</feature>
<feature type="compositionally biased region" description="Acidic residues" evidence="1">
    <location>
        <begin position="370"/>
        <end position="388"/>
    </location>
</feature>
<keyword evidence="2" id="KW-0472">Membrane</keyword>
<feature type="transmembrane region" description="Helical" evidence="2">
    <location>
        <begin position="234"/>
        <end position="252"/>
    </location>
</feature>
<evidence type="ECO:0000256" key="2">
    <source>
        <dbReference type="SAM" id="Phobius"/>
    </source>
</evidence>
<keyword evidence="2" id="KW-0812">Transmembrane</keyword>
<organism evidence="5 6">
    <name type="scientific">Halonotius terrestris</name>
    <dbReference type="NCBI Taxonomy" id="2487750"/>
    <lineage>
        <taxon>Archaea</taxon>
        <taxon>Methanobacteriati</taxon>
        <taxon>Methanobacteriota</taxon>
        <taxon>Stenosarchaea group</taxon>
        <taxon>Halobacteria</taxon>
        <taxon>Halobacteriales</taxon>
        <taxon>Haloferacaceae</taxon>
        <taxon>Halonotius</taxon>
    </lineage>
</organism>
<evidence type="ECO:0000259" key="3">
    <source>
        <dbReference type="Pfam" id="PF24034"/>
    </source>
</evidence>